<name>S3E0R1_9GAMM</name>
<dbReference type="EMBL" id="AMSD01000001">
    <property type="protein sequence ID" value="EPE37751.1"/>
    <property type="molecule type" value="Genomic_DNA"/>
</dbReference>
<dbReference type="Proteomes" id="UP000053688">
    <property type="component" value="Unassembled WGS sequence"/>
</dbReference>
<dbReference type="SUPFAM" id="SSF51261">
    <property type="entry name" value="Duplicated hybrid motif"/>
    <property type="match status" value="1"/>
</dbReference>
<gene>
    <name evidence="3" type="ORF">O1U_0210</name>
</gene>
<dbReference type="PANTHER" id="PTHR21666">
    <property type="entry name" value="PEPTIDASE-RELATED"/>
    <property type="match status" value="1"/>
</dbReference>
<dbReference type="GO" id="GO:0004222">
    <property type="term" value="F:metalloendopeptidase activity"/>
    <property type="evidence" value="ECO:0007669"/>
    <property type="project" value="TreeGrafter"/>
</dbReference>
<dbReference type="GO" id="GO:0009279">
    <property type="term" value="C:cell outer membrane"/>
    <property type="evidence" value="ECO:0007669"/>
    <property type="project" value="TreeGrafter"/>
</dbReference>
<dbReference type="Pfam" id="PF01476">
    <property type="entry name" value="LysM"/>
    <property type="match status" value="1"/>
</dbReference>
<dbReference type="eggNOG" id="COG4942">
    <property type="taxonomic scope" value="Bacteria"/>
</dbReference>
<dbReference type="CDD" id="cd12797">
    <property type="entry name" value="M23_peptidase"/>
    <property type="match status" value="1"/>
</dbReference>
<protein>
    <submittedName>
        <fullName evidence="3">Lipoprotein NlpD</fullName>
    </submittedName>
</protein>
<comment type="similarity">
    <text evidence="1">Belongs to the E.coli NlpD/Haemophilus LppB family.</text>
</comment>
<evidence type="ECO:0000259" key="2">
    <source>
        <dbReference type="PROSITE" id="PS51782"/>
    </source>
</evidence>
<dbReference type="InterPro" id="IPR016047">
    <property type="entry name" value="M23ase_b-sheet_dom"/>
</dbReference>
<sequence>MCIFSILFGCTEQLHIPAPVIELKKNYSTITPDSYQDNTYEVKKGDTLYFISYLTNKNVEEIIHFNQLKFPYTIYPGQKLQLQSLSHIPIHHTENSSIDAFPEVIKSVKNAKQKLKLVEKDLSNKVDQSKSKGYVEFQYKDKINANKTFKNPKLRKNNKVTNWLWPTKGKVIKEFSSSDQGNKGIDIAGNFGQPVISSADGLVVYSGNALRGYGNLVIIKHNNDYISAYAYNKQLLVSEGQDVKAGQKIAMMGNSEIGTVCLHFEIRYKGKSVNPKLYLPNQQAS</sequence>
<dbReference type="Gene3D" id="3.10.350.10">
    <property type="entry name" value="LysM domain"/>
    <property type="match status" value="1"/>
</dbReference>
<comment type="caution">
    <text evidence="3">The sequence shown here is derived from an EMBL/GenBank/DDBJ whole genome shotgun (WGS) entry which is preliminary data.</text>
</comment>
<dbReference type="PROSITE" id="PS51782">
    <property type="entry name" value="LYSM"/>
    <property type="match status" value="1"/>
</dbReference>
<dbReference type="STRING" id="28176.CF66_2210"/>
<dbReference type="Pfam" id="PF01551">
    <property type="entry name" value="Peptidase_M23"/>
    <property type="match status" value="1"/>
</dbReference>
<evidence type="ECO:0000256" key="1">
    <source>
        <dbReference type="ARBA" id="ARBA00038420"/>
    </source>
</evidence>
<dbReference type="InterPro" id="IPR050570">
    <property type="entry name" value="Cell_wall_metabolism_enzyme"/>
</dbReference>
<evidence type="ECO:0000313" key="3">
    <source>
        <dbReference type="EMBL" id="EPE37751.1"/>
    </source>
</evidence>
<keyword evidence="4" id="KW-1185">Reference proteome</keyword>
<dbReference type="PATRIC" id="fig|1236703.3.peg.201"/>
<accession>S3E0R1</accession>
<dbReference type="eggNOG" id="COG1388">
    <property type="taxonomic scope" value="Bacteria"/>
</dbReference>
<dbReference type="InterPro" id="IPR036779">
    <property type="entry name" value="LysM_dom_sf"/>
</dbReference>
<dbReference type="GO" id="GO:0032153">
    <property type="term" value="C:cell division site"/>
    <property type="evidence" value="ECO:0007669"/>
    <property type="project" value="TreeGrafter"/>
</dbReference>
<dbReference type="SMART" id="SM00257">
    <property type="entry name" value="LysM"/>
    <property type="match status" value="1"/>
</dbReference>
<dbReference type="AlphaFoldDB" id="S3E0R1"/>
<dbReference type="Gene3D" id="2.70.70.10">
    <property type="entry name" value="Glucose Permease (Domain IIA)"/>
    <property type="match status" value="1"/>
</dbReference>
<keyword evidence="3" id="KW-0449">Lipoprotein</keyword>
<evidence type="ECO:0000313" key="4">
    <source>
        <dbReference type="Proteomes" id="UP000053688"/>
    </source>
</evidence>
<reference evidence="3 4" key="1">
    <citation type="journal article" date="2014" name="Environ. Microbiol.">
        <title>Genomic signatures of obligate host dependence in the luminous bacterial symbiont of a vertebrate.</title>
        <authorList>
            <person name="Hendry T.A."/>
            <person name="de Wet J.R."/>
            <person name="Dunlap P.V."/>
        </authorList>
    </citation>
    <scope>NUCLEOTIDE SEQUENCE [LARGE SCALE GENOMIC DNA]</scope>
    <source>
        <strain evidence="3 4">Akat1</strain>
    </source>
</reference>
<dbReference type="InterPro" id="IPR011055">
    <property type="entry name" value="Dup_hybrid_motif"/>
</dbReference>
<dbReference type="InterPro" id="IPR018392">
    <property type="entry name" value="LysM"/>
</dbReference>
<dbReference type="CDD" id="cd00118">
    <property type="entry name" value="LysM"/>
    <property type="match status" value="1"/>
</dbReference>
<feature type="domain" description="LysM" evidence="2">
    <location>
        <begin position="38"/>
        <end position="82"/>
    </location>
</feature>
<organism evidence="3 4">
    <name type="scientific">Candidatus Photodesmus katoptron Akat1</name>
    <dbReference type="NCBI Taxonomy" id="1236703"/>
    <lineage>
        <taxon>Bacteria</taxon>
        <taxon>Pseudomonadati</taxon>
        <taxon>Pseudomonadota</taxon>
        <taxon>Gammaproteobacteria</taxon>
        <taxon>Vibrionales</taxon>
        <taxon>Vibrionaceae</taxon>
        <taxon>Candidatus Photodesmus</taxon>
    </lineage>
</organism>
<dbReference type="PANTHER" id="PTHR21666:SF263">
    <property type="entry name" value="MUREIN HYDROLASE ACTIVATOR NLPD"/>
    <property type="match status" value="1"/>
</dbReference>
<proteinExistence type="inferred from homology"/>